<keyword evidence="5" id="KW-1185">Reference proteome</keyword>
<proteinExistence type="predicted"/>
<dbReference type="Pfam" id="PF09479">
    <property type="entry name" value="Flg_new"/>
    <property type="match status" value="10"/>
</dbReference>
<dbReference type="InterPro" id="IPR013378">
    <property type="entry name" value="InlB-like_B-rpt"/>
</dbReference>
<feature type="domain" description="SLH" evidence="3">
    <location>
        <begin position="1543"/>
        <end position="1601"/>
    </location>
</feature>
<dbReference type="Pfam" id="PF18998">
    <property type="entry name" value="Flg_new_2"/>
    <property type="match status" value="1"/>
</dbReference>
<evidence type="ECO:0000259" key="3">
    <source>
        <dbReference type="PROSITE" id="PS51272"/>
    </source>
</evidence>
<evidence type="ECO:0000256" key="2">
    <source>
        <dbReference type="SAM" id="MobiDB-lite"/>
    </source>
</evidence>
<accession>A0ABX0FDR4</accession>
<feature type="compositionally biased region" description="Polar residues" evidence="2">
    <location>
        <begin position="1"/>
        <end position="23"/>
    </location>
</feature>
<name>A0ABX0FDR4_9BACL</name>
<dbReference type="PANTHER" id="PTHR43308:SF5">
    <property type="entry name" value="S-LAYER PROTEIN _ PEPTIDOGLYCAN ENDO-BETA-N-ACETYLGLUCOSAMINIDASE"/>
    <property type="match status" value="1"/>
</dbReference>
<dbReference type="PROSITE" id="PS51272">
    <property type="entry name" value="SLH"/>
    <property type="match status" value="3"/>
</dbReference>
<dbReference type="RefSeq" id="WP_166275382.1">
    <property type="nucleotide sequence ID" value="NZ_JAAFGS010000004.1"/>
</dbReference>
<protein>
    <recommendedName>
        <fullName evidence="3">SLH domain-containing protein</fullName>
    </recommendedName>
</protein>
<dbReference type="InterPro" id="IPR044060">
    <property type="entry name" value="Bacterial_rp_domain"/>
</dbReference>
<feature type="region of interest" description="Disordered" evidence="2">
    <location>
        <begin position="1"/>
        <end position="24"/>
    </location>
</feature>
<evidence type="ECO:0000313" key="5">
    <source>
        <dbReference type="Proteomes" id="UP000800303"/>
    </source>
</evidence>
<sequence>MYPANNQNDYLQDQQTGSGSVSQDIVGDANYPSTYMHFTNEDLSIRMRVSNANGNGAYEFKNFAFVGVDADSNGSVDFFLGAYNPTGNNGRLGIYGSNPAYANTGPSTTGISGKPLLAFKPVKNVNYSIIPTGDGSRFNGDEDYFVSFKFAVADIAKALSGTGINFTSSTPFRFMTGTAAQDNAFNQDLNGMDRSGWSSQKTWNALGVFSNVTSANGSTLYTVNFDSNTGDTEASPAFKTVAAGGNTLGALPATLPTKRGMYFQGWNTKADGTGTSVTAGTPVDANMTAYATWSSKESFTVTFNPNGGTFGTSSAAVTIPTKDGVVGDAMPPVPTQAGSYFVGWSSAQSGTGTWFNASTAVSQNTTVYARWSNNGNKAAKFYNNFTAEGGALITTIYSNGNSNNFNGVMPTITRPGYTLSGWYLSTAPGTVLPPESAITQEGSYYAKWAAATYTVSFVANAGSDPVTGMPAFKSITDGRFGEMPSSEPTREGYQFIEWNRQADGLGEAIYPTSAITANTNVYAIWKAAQTVVFDPNGGDGGTQSIKALSGRLYVLPQPPSREGYTFSGWGTSAGAQTAVDLKDVSGYSTLYAVWSPVYTATFDANGGQLKGGAVSTDILTAYGSVLYLPDDPARTDYVFGGWNTKADGSGTAFKLDTEVTQQPTRVYAKWTPTASAKFTVKFETDGGSAVTDLETNSIETPPTSSKPGYALEGWYKSPERNSADKVSFPYAVTSNQTLYAKWTALNFDVTFDANEGEYADGVTQVPVNETYDQLYVLPNQIPVRSGYTFASWNTQPDGTGVGVTDKTTVVVSVTHSVYAMWTELGKVTINYASNNTNYGTVSRSFESLNPISDNAAGATAIANPGYRFVEWQNAGGTPVSTAETLVPEKTPNGYAAENYTAVFEEVENVKTSLVTLDDNGGQGGSGSVTATYDKAMPAAAAPTRAGYQFRGYYDQKTGGIPYYSADMSSARSWDKNEASAVLYARWSSERAVTGTVIDDGEPAKAVQAAKIQIVRGNEKYGEETLTGPDGKFTIYNIPAGTYNLIMTIGDKTEIIAIRVSANEPVTELGKIIFPLGNASSLLKLKTPETPPVVINNLHPEAEQYLIDENNQGFVKVEMSVAKVDESTKDADVERGVGKIKAQAQEKSAYIGLYLDITLDKYKRATEQEDWGASQGKLKETKGLIEIVVPIPADLQGKTSSLYRVYRDHGNEPTHTIQETKNEHGEYLKVDPEEQTITLYVKKFSVYALAYLTPAAYSVEHYVMNEGGSYPSSPTKTSTASGLADSVLTVSDLQDSALLDSGVTYGYGAVDGATTTTAAVKGDGKLVIKLYYARQGKAPASIAPVSQAPAAAAPTYYDVTFDGAGGTPASVTQAAAAGSLVSKPADPKREGYRFAGWHRADGREWNFNKDRVYSAVTLSAKWIAEAAAPEPPALDKANHFAYMQGYPDRTFAPDRNMTRAEVIVMFSRLLLEKMNVEQAYPSAFRDVAADRWYANAVGYMEQYGIVTGYTDGTFKPDAPVTRAEFAAIASRFDKLAAGGSVTFTDVPSSYWAGDAIASGAAKGWIKGYTDGTFRPDNLILRSEVVTLVNRMLERSADRSYIDRGNLDERHGMKNGFSLFLKILKE</sequence>
<gene>
    <name evidence="4" type="ORF">GYN08_14460</name>
</gene>
<dbReference type="InterPro" id="IPR013784">
    <property type="entry name" value="Carb-bd-like_fold"/>
</dbReference>
<dbReference type="EMBL" id="JAAFGS010000004">
    <property type="protein sequence ID" value="NGZ76527.1"/>
    <property type="molecule type" value="Genomic_DNA"/>
</dbReference>
<dbReference type="InterPro" id="IPR001119">
    <property type="entry name" value="SLH_dom"/>
</dbReference>
<dbReference type="InterPro" id="IPR051465">
    <property type="entry name" value="Cell_Envelope_Struct_Comp"/>
</dbReference>
<feature type="domain" description="SLH" evidence="3">
    <location>
        <begin position="1413"/>
        <end position="1477"/>
    </location>
</feature>
<reference evidence="4 5" key="1">
    <citation type="submission" date="2020-01" db="EMBL/GenBank/DDBJ databases">
        <title>Polyphasic characterisation and genomic insights into a novel alkali tolerant bacterium VR-M41.</title>
        <authorList>
            <person name="Vemuluri V.R."/>
        </authorList>
    </citation>
    <scope>NUCLEOTIDE SEQUENCE [LARGE SCALE GENOMIC DNA]</scope>
    <source>
        <strain evidence="4 5">VR-M41</strain>
    </source>
</reference>
<feature type="domain" description="SLH" evidence="3">
    <location>
        <begin position="1479"/>
        <end position="1542"/>
    </location>
</feature>
<evidence type="ECO:0000256" key="1">
    <source>
        <dbReference type="ARBA" id="ARBA00004196"/>
    </source>
</evidence>
<dbReference type="NCBIfam" id="TIGR02543">
    <property type="entry name" value="List_Bact_rpt"/>
    <property type="match status" value="3"/>
</dbReference>
<comment type="caution">
    <text evidence="4">The sequence shown here is derived from an EMBL/GenBank/DDBJ whole genome shotgun (WGS) entry which is preliminary data.</text>
</comment>
<dbReference type="SUPFAM" id="SSF49452">
    <property type="entry name" value="Starch-binding domain-like"/>
    <property type="match status" value="1"/>
</dbReference>
<comment type="subcellular location">
    <subcellularLocation>
        <location evidence="1">Cell envelope</location>
    </subcellularLocation>
</comment>
<dbReference type="InterPro" id="IPR042229">
    <property type="entry name" value="Listeria/Bacterioides_rpt_sf"/>
</dbReference>
<evidence type="ECO:0000313" key="4">
    <source>
        <dbReference type="EMBL" id="NGZ76527.1"/>
    </source>
</evidence>
<dbReference type="Proteomes" id="UP000800303">
    <property type="component" value="Unassembled WGS sequence"/>
</dbReference>
<dbReference type="Pfam" id="PF00395">
    <property type="entry name" value="SLH"/>
    <property type="match status" value="3"/>
</dbReference>
<dbReference type="Gene3D" id="2.60.40.4270">
    <property type="entry name" value="Listeria-Bacteroides repeat domain"/>
    <property type="match status" value="10"/>
</dbReference>
<organism evidence="4 5">
    <name type="scientific">Saccharibacillus alkalitolerans</name>
    <dbReference type="NCBI Taxonomy" id="2705290"/>
    <lineage>
        <taxon>Bacteria</taxon>
        <taxon>Bacillati</taxon>
        <taxon>Bacillota</taxon>
        <taxon>Bacilli</taxon>
        <taxon>Bacillales</taxon>
        <taxon>Paenibacillaceae</taxon>
        <taxon>Saccharibacillus</taxon>
    </lineage>
</organism>
<dbReference type="PANTHER" id="PTHR43308">
    <property type="entry name" value="OUTER MEMBRANE PROTEIN ALPHA-RELATED"/>
    <property type="match status" value="1"/>
</dbReference>